<evidence type="ECO:0000313" key="4">
    <source>
        <dbReference type="Proteomes" id="UP000566813"/>
    </source>
</evidence>
<feature type="domain" description="DUF5801" evidence="2">
    <location>
        <begin position="672"/>
        <end position="833"/>
    </location>
</feature>
<evidence type="ECO:0000256" key="1">
    <source>
        <dbReference type="SAM" id="MobiDB-lite"/>
    </source>
</evidence>
<protein>
    <recommendedName>
        <fullName evidence="2">DUF5801 domain-containing protein</fullName>
    </recommendedName>
</protein>
<comment type="caution">
    <text evidence="3">The sequence shown here is derived from an EMBL/GenBank/DDBJ whole genome shotgun (WGS) entry which is preliminary data.</text>
</comment>
<gene>
    <name evidence="3" type="ORF">H7F51_16785</name>
</gene>
<name>A0A7X1FUE5_9SPHN</name>
<dbReference type="InterPro" id="IPR043824">
    <property type="entry name" value="DUF5801"/>
</dbReference>
<feature type="domain" description="DUF5801" evidence="2">
    <location>
        <begin position="496"/>
        <end position="650"/>
    </location>
</feature>
<evidence type="ECO:0000313" key="3">
    <source>
        <dbReference type="EMBL" id="MBC2667178.1"/>
    </source>
</evidence>
<sequence length="1670" mass="172130">MSISITVAPSLVLDETAGIQNSADSTAPLTDNDVALSYDPATNQLTSAVLDSEFLTFLMGLNAADSAEDAALGFAASVGGASSSDTFITVSATDGETIDDLFFSATGNGMITSVTSLDDEVLYFHVAANNSFATLTTSATDGAGRIVAAFYLDEADNHLSGQVQMVTFEALKHPDAANPDDPINFSDVLKIGATGSLSFDFDNLASGNFLWVAIGTESAGLLVTGADLNVNDDSGSNKYGEHIPGGSTDPSDTMNTSQGGAGATIGVNSQHFVAGGQGQNVTDGSTAVFTLVRGFVPLPTRGEATATNQQATGTNVQQINYGSASGDYINTTGAGLFVSQLTGTHADMRVSLWEAGGGTTVEESFAYIGNQDTDSALHDDAAIKIGSVSVVRGNTTYTFNASGNQSGIAVTFVDDAFDNSFTITGLHALDTVKWTTLGGDTFNRFQVQALSTTNAFDVGRIDILQGFDTTTGLGSHLFVDDDGPSIVNNGSSVPLLTTDDSLVPQTTSAVSFAGLFTPAFGKDGFLDNNNDHLEDADALTYALSLKNGQGTVSGLTDTLSGDAIWLRVTAGGDVEGYVSTNSSTVAFLIDLNTTTGTIALTQYRSVVHDDPADPVESGTAAASMAADLVVLTATIRDGDGDSDTDPANIGNAFRFEDAGPTISRNLTAVPSLTTDDSDITDSAGPTSFAGLFTGNFGQDGFKDSNDNDVEDPDAISYALGVSATGGVLSGLFDTLSGDRIYLYLESGVVVGRVGLDDNLGPNAAGAVALRISVNSDSGDVTLQQVRSVVHDNPGDPAETGSSAAGFASAGLVTLTATIRDGDGDSQSAPADIGDAFHFEDDGPTISRNANPLPALVTDDTDITDSAGPTSFASLFNTDFGDDGYKDSDDNDVEDLDAVSFAMSLKNGNGTNSTLVDTLSGDDILLRLTGGGDIEGYLENATSTVAFLIDLDANSGNVTLTQYRAIYHSDPLDSIETGTAAEKMPPDLIVLTATIRDGDGDSQSAPTNIGDAFHFEDDGPSVTGASVETTVDDDGGAGGNAGGVGDINAPRVVSGTVTALFDGGSDGLKSFTMSLANFGGTPPVTYSQGDLLAYDQTGDLLTGYVEDGTNTGYQQGEDRDVFTFELNVGGVAGAFDFTLIDQIDHAIANTEDEFNLEIGILLQAIDNDDDKSSAAAPIQLTIVVDDDSPEVTTANDTSNDAAGSNDTITTTGATGNFVYAIGFDDRVGTTYSATNSDFSAALASGLIFNGTIGGAPITVGTTSWVSETDTEARFSFTFSYVSDPSSNTPTANGGTLLFDKDDGTYTFTLTDPISSFGILSLANAQGFAGYLPNTSTPDSSQPEVTVAALADDFFVQFTGAHETGGGTDGNNASQQNSIGNNKNLDALAPGEAWSNGDDDNFANGELFTQAPTWVSVSGTAAGTAGDTMQAGEVLDFNFYAANPQGFLNSGVAKATTGTMFIEFDALDNGEDLVVVLKLVDRDDASITTTRAVIVQYQDIFHIAEANQIPPSYVDPKTIDQNDGLIVIESNDYNVLQNDNWTISGAQVVASTEGLTGTGIDLNRALGDTGGSAINGTDPFNTVKDSGGNNGGTWDGDVFKIVNIGFLTEITPDSQFVFNVKVIDYDGDASANQSLTIDVTGDTSQNGLAPLTASFTASDAELLLANASLIPA</sequence>
<feature type="region of interest" description="Disordered" evidence="1">
    <location>
        <begin position="235"/>
        <end position="262"/>
    </location>
</feature>
<feature type="domain" description="DUF5801" evidence="2">
    <location>
        <begin position="855"/>
        <end position="1009"/>
    </location>
</feature>
<organism evidence="3 4">
    <name type="scientific">Novosphingobium flavum</name>
    <dbReference type="NCBI Taxonomy" id="1778672"/>
    <lineage>
        <taxon>Bacteria</taxon>
        <taxon>Pseudomonadati</taxon>
        <taxon>Pseudomonadota</taxon>
        <taxon>Alphaproteobacteria</taxon>
        <taxon>Sphingomonadales</taxon>
        <taxon>Sphingomonadaceae</taxon>
        <taxon>Novosphingobium</taxon>
    </lineage>
</organism>
<reference evidence="3 4" key="1">
    <citation type="submission" date="2020-08" db="EMBL/GenBank/DDBJ databases">
        <title>The genome sequence of type strain Novosphingobium flavum NBRC 111647.</title>
        <authorList>
            <person name="Liu Y."/>
        </authorList>
    </citation>
    <scope>NUCLEOTIDE SEQUENCE [LARGE SCALE GENOMIC DNA]</scope>
    <source>
        <strain evidence="3 4">NBRC 111647</strain>
    </source>
</reference>
<proteinExistence type="predicted"/>
<accession>A0A7X1FUE5</accession>
<evidence type="ECO:0000259" key="2">
    <source>
        <dbReference type="Pfam" id="PF19116"/>
    </source>
</evidence>
<feature type="region of interest" description="Disordered" evidence="1">
    <location>
        <begin position="1359"/>
        <end position="1391"/>
    </location>
</feature>
<dbReference type="RefSeq" id="WP_185665472.1">
    <property type="nucleotide sequence ID" value="NZ_JACLAW010000015.1"/>
</dbReference>
<dbReference type="Pfam" id="PF19116">
    <property type="entry name" value="DUF5801"/>
    <property type="match status" value="3"/>
</dbReference>
<dbReference type="Proteomes" id="UP000566813">
    <property type="component" value="Unassembled WGS sequence"/>
</dbReference>
<dbReference type="EMBL" id="JACLAW010000015">
    <property type="protein sequence ID" value="MBC2667178.1"/>
    <property type="molecule type" value="Genomic_DNA"/>
</dbReference>
<keyword evidence="4" id="KW-1185">Reference proteome</keyword>
<feature type="compositionally biased region" description="Polar residues" evidence="1">
    <location>
        <begin position="1368"/>
        <end position="1382"/>
    </location>
</feature>
<feature type="compositionally biased region" description="Polar residues" evidence="1">
    <location>
        <begin position="248"/>
        <end position="258"/>
    </location>
</feature>